<dbReference type="InParanoid" id="A0A061GU11"/>
<feature type="region of interest" description="Disordered" evidence="1">
    <location>
        <begin position="1"/>
        <end position="83"/>
    </location>
</feature>
<dbReference type="EMBL" id="CM001887">
    <property type="protein sequence ID" value="EOY32903.1"/>
    <property type="molecule type" value="Genomic_DNA"/>
</dbReference>
<feature type="compositionally biased region" description="Polar residues" evidence="1">
    <location>
        <begin position="64"/>
        <end position="83"/>
    </location>
</feature>
<reference evidence="2 3" key="1">
    <citation type="journal article" date="2013" name="Genome Biol.">
        <title>The genome sequence of the most widely cultivated cacao type and its use to identify candidate genes regulating pod color.</title>
        <authorList>
            <person name="Motamayor J.C."/>
            <person name="Mockaitis K."/>
            <person name="Schmutz J."/>
            <person name="Haiminen N."/>
            <person name="Iii D.L."/>
            <person name="Cornejo O."/>
            <person name="Findley S.D."/>
            <person name="Zheng P."/>
            <person name="Utro F."/>
            <person name="Royaert S."/>
            <person name="Saski C."/>
            <person name="Jenkins J."/>
            <person name="Podicheti R."/>
            <person name="Zhao M."/>
            <person name="Scheffler B.E."/>
            <person name="Stack J.C."/>
            <person name="Feltus F.A."/>
            <person name="Mustiga G.M."/>
            <person name="Amores F."/>
            <person name="Phillips W."/>
            <person name="Marelli J.P."/>
            <person name="May G.D."/>
            <person name="Shapiro H."/>
            <person name="Ma J."/>
            <person name="Bustamante C.D."/>
            <person name="Schnell R.J."/>
            <person name="Main D."/>
            <person name="Gilbert D."/>
            <person name="Parida L."/>
            <person name="Kuhn D.N."/>
        </authorList>
    </citation>
    <scope>NUCLEOTIDE SEQUENCE [LARGE SCALE GENOMIC DNA]</scope>
    <source>
        <strain evidence="3">cv. Matina 1-6</strain>
    </source>
</reference>
<sequence>MSRHRRQASRVLPPELTLEGDEPPPKSTTDSTQAIASPYGRHGSNGSTTDRSAANPSAHRHQDSSGNHSQGPETKPSASTKPS</sequence>
<dbReference type="Proteomes" id="UP000026915">
    <property type="component" value="Chromosome 9"/>
</dbReference>
<accession>A0A061GU11</accession>
<evidence type="ECO:0000313" key="2">
    <source>
        <dbReference type="EMBL" id="EOY32903.1"/>
    </source>
</evidence>
<proteinExistence type="predicted"/>
<evidence type="ECO:0000313" key="3">
    <source>
        <dbReference type="Proteomes" id="UP000026915"/>
    </source>
</evidence>
<dbReference type="AlphaFoldDB" id="A0A061GU11"/>
<gene>
    <name evidence="2" type="ORF">TCM_040927</name>
</gene>
<evidence type="ECO:0000256" key="1">
    <source>
        <dbReference type="SAM" id="MobiDB-lite"/>
    </source>
</evidence>
<organism evidence="2 3">
    <name type="scientific">Theobroma cacao</name>
    <name type="common">Cacao</name>
    <name type="synonym">Cocoa</name>
    <dbReference type="NCBI Taxonomy" id="3641"/>
    <lineage>
        <taxon>Eukaryota</taxon>
        <taxon>Viridiplantae</taxon>
        <taxon>Streptophyta</taxon>
        <taxon>Embryophyta</taxon>
        <taxon>Tracheophyta</taxon>
        <taxon>Spermatophyta</taxon>
        <taxon>Magnoliopsida</taxon>
        <taxon>eudicotyledons</taxon>
        <taxon>Gunneridae</taxon>
        <taxon>Pentapetalae</taxon>
        <taxon>rosids</taxon>
        <taxon>malvids</taxon>
        <taxon>Malvales</taxon>
        <taxon>Malvaceae</taxon>
        <taxon>Byttnerioideae</taxon>
        <taxon>Theobroma</taxon>
    </lineage>
</organism>
<dbReference type="Gramene" id="EOY32903">
    <property type="protein sequence ID" value="EOY32903"/>
    <property type="gene ID" value="TCM_040927"/>
</dbReference>
<keyword evidence="3" id="KW-1185">Reference proteome</keyword>
<name>A0A061GU11_THECC</name>
<protein>
    <submittedName>
        <fullName evidence="2">Uncharacterized protein</fullName>
    </submittedName>
</protein>
<feature type="compositionally biased region" description="Polar residues" evidence="1">
    <location>
        <begin position="44"/>
        <end position="55"/>
    </location>
</feature>
<dbReference type="OMA" id="SAHRHQD"/>
<dbReference type="HOGENOM" id="CLU_2547189_0_0_1"/>